<dbReference type="InterPro" id="IPR040198">
    <property type="entry name" value="Fido_containing"/>
</dbReference>
<dbReference type="SMART" id="SM00530">
    <property type="entry name" value="HTH_XRE"/>
    <property type="match status" value="1"/>
</dbReference>
<dbReference type="GO" id="GO:0005524">
    <property type="term" value="F:ATP binding"/>
    <property type="evidence" value="ECO:0007669"/>
    <property type="project" value="UniProtKB-KW"/>
</dbReference>
<feature type="binding site" evidence="2">
    <location>
        <begin position="240"/>
        <end position="247"/>
    </location>
    <ligand>
        <name>ATP</name>
        <dbReference type="ChEBI" id="CHEBI:30616"/>
    </ligand>
</feature>
<comment type="caution">
    <text evidence="6">The sequence shown here is derived from an EMBL/GenBank/DDBJ whole genome shotgun (WGS) entry which is preliminary data.</text>
</comment>
<feature type="domain" description="HTH cro/C1-type" evidence="4">
    <location>
        <begin position="7"/>
        <end position="55"/>
    </location>
</feature>
<dbReference type="Pfam" id="PF02661">
    <property type="entry name" value="Fic"/>
    <property type="match status" value="1"/>
</dbReference>
<evidence type="ECO:0000256" key="1">
    <source>
        <dbReference type="PIRSR" id="PIRSR640198-1"/>
    </source>
</evidence>
<evidence type="ECO:0008006" key="8">
    <source>
        <dbReference type="Google" id="ProtNLM"/>
    </source>
</evidence>
<proteinExistence type="predicted"/>
<reference evidence="6 7" key="1">
    <citation type="journal article" date="2016" name="Nat. Commun.">
        <title>Thousands of microbial genomes shed light on interconnected biogeochemical processes in an aquifer system.</title>
        <authorList>
            <person name="Anantharaman K."/>
            <person name="Brown C.T."/>
            <person name="Hug L.A."/>
            <person name="Sharon I."/>
            <person name="Castelle C.J."/>
            <person name="Probst A.J."/>
            <person name="Thomas B.C."/>
            <person name="Singh A."/>
            <person name="Wilkins M.J."/>
            <person name="Karaoz U."/>
            <person name="Brodie E.L."/>
            <person name="Williams K.H."/>
            <person name="Hubbard S.S."/>
            <person name="Banfield J.F."/>
        </authorList>
    </citation>
    <scope>NUCLEOTIDE SEQUENCE [LARGE SCALE GENOMIC DNA]</scope>
</reference>
<dbReference type="PROSITE" id="PS50943">
    <property type="entry name" value="HTH_CROC1"/>
    <property type="match status" value="1"/>
</dbReference>
<feature type="active site" evidence="1">
    <location>
        <position position="236"/>
    </location>
</feature>
<feature type="site" description="Important for autoinhibition of adenylyltransferase activity" evidence="3">
    <location>
        <position position="111"/>
    </location>
</feature>
<keyword evidence="2" id="KW-0547">Nucleotide-binding</keyword>
<dbReference type="Pfam" id="PF01381">
    <property type="entry name" value="HTH_3"/>
    <property type="match status" value="1"/>
</dbReference>
<dbReference type="STRING" id="1798515.A3B35_03010"/>
<dbReference type="Proteomes" id="UP000177215">
    <property type="component" value="Unassembled WGS sequence"/>
</dbReference>
<dbReference type="EMBL" id="MFMC01000041">
    <property type="protein sequence ID" value="OGG76755.1"/>
    <property type="molecule type" value="Genomic_DNA"/>
</dbReference>
<dbReference type="Gene3D" id="1.10.260.40">
    <property type="entry name" value="lambda repressor-like DNA-binding domains"/>
    <property type="match status" value="1"/>
</dbReference>
<dbReference type="PROSITE" id="PS51459">
    <property type="entry name" value="FIDO"/>
    <property type="match status" value="1"/>
</dbReference>
<accession>A0A1F6ET40</accession>
<evidence type="ECO:0000313" key="7">
    <source>
        <dbReference type="Proteomes" id="UP000177215"/>
    </source>
</evidence>
<dbReference type="SUPFAM" id="SSF47413">
    <property type="entry name" value="lambda repressor-like DNA-binding domains"/>
    <property type="match status" value="1"/>
</dbReference>
<evidence type="ECO:0000256" key="2">
    <source>
        <dbReference type="PIRSR" id="PIRSR640198-2"/>
    </source>
</evidence>
<dbReference type="InterPro" id="IPR010982">
    <property type="entry name" value="Lambda_DNA-bd_dom_sf"/>
</dbReference>
<dbReference type="PANTHER" id="PTHR13504:SF38">
    <property type="entry name" value="FIDO DOMAIN-CONTAINING PROTEIN"/>
    <property type="match status" value="1"/>
</dbReference>
<name>A0A1F6ET40_9BACT</name>
<dbReference type="InterPro" id="IPR036597">
    <property type="entry name" value="Fido-like_dom_sf"/>
</dbReference>
<evidence type="ECO:0000313" key="6">
    <source>
        <dbReference type="EMBL" id="OGG76755.1"/>
    </source>
</evidence>
<gene>
    <name evidence="6" type="ORF">A3B35_03010</name>
</gene>
<evidence type="ECO:0000259" key="5">
    <source>
        <dbReference type="PROSITE" id="PS51459"/>
    </source>
</evidence>
<dbReference type="Gene3D" id="1.10.3290.10">
    <property type="entry name" value="Fido-like domain"/>
    <property type="match status" value="1"/>
</dbReference>
<dbReference type="InterPro" id="IPR001387">
    <property type="entry name" value="Cro/C1-type_HTH"/>
</dbReference>
<dbReference type="CDD" id="cd00093">
    <property type="entry name" value="HTH_XRE"/>
    <property type="match status" value="1"/>
</dbReference>
<dbReference type="GO" id="GO:0003677">
    <property type="term" value="F:DNA binding"/>
    <property type="evidence" value="ECO:0007669"/>
    <property type="project" value="InterPro"/>
</dbReference>
<evidence type="ECO:0000259" key="4">
    <source>
        <dbReference type="PROSITE" id="PS50943"/>
    </source>
</evidence>
<dbReference type="PANTHER" id="PTHR13504">
    <property type="entry name" value="FIDO DOMAIN-CONTAINING PROTEIN DDB_G0283145"/>
    <property type="match status" value="1"/>
</dbReference>
<dbReference type="InterPro" id="IPR003812">
    <property type="entry name" value="Fido"/>
</dbReference>
<protein>
    <recommendedName>
        <fullName evidence="8">Fido domain-containing protein</fullName>
    </recommendedName>
</protein>
<sequence>MNIREQLESLQKLSGLTQAELAARLGVTFAALNRWINGKATPRPKMREKIETLYKEYSGEKQIPATVIEAKKQLVAATGKKHKNVLKEILDNPDTRDQFYLSLTYNSNRIEGSTLSEGDTAAILFQNAALPNKSLVEQLEAKNHQAALQYVFKHLIAKKAINEELILKLHGVLMNAIRSDAGVYRNHSVRIMGTHVPTANHQKIPELMKKLVRDIKPDRDTIAHIANIHSRFEKIHPFADGNGRVGRLLMHAMALRGNLAPVVVLQEKRRLYAAYLNKAQMEDDQSLLEDFVCDAVLEGYKILERTGK</sequence>
<feature type="domain" description="Fido" evidence="5">
    <location>
        <begin position="161"/>
        <end position="294"/>
    </location>
</feature>
<organism evidence="6 7">
    <name type="scientific">Candidatus Kaiserbacteria bacterium RIFCSPLOWO2_01_FULL_54_24</name>
    <dbReference type="NCBI Taxonomy" id="1798515"/>
    <lineage>
        <taxon>Bacteria</taxon>
        <taxon>Candidatus Kaiseribacteriota</taxon>
    </lineage>
</organism>
<evidence type="ECO:0000256" key="3">
    <source>
        <dbReference type="PIRSR" id="PIRSR640198-3"/>
    </source>
</evidence>
<dbReference type="SUPFAM" id="SSF140931">
    <property type="entry name" value="Fic-like"/>
    <property type="match status" value="1"/>
</dbReference>
<dbReference type="AlphaFoldDB" id="A0A1F6ET40"/>
<keyword evidence="2" id="KW-0067">ATP-binding</keyword>